<evidence type="ECO:0000313" key="2">
    <source>
        <dbReference type="EMBL" id="RDL33874.1"/>
    </source>
</evidence>
<evidence type="ECO:0000313" key="3">
    <source>
        <dbReference type="Proteomes" id="UP000254866"/>
    </source>
</evidence>
<proteinExistence type="predicted"/>
<gene>
    <name evidence="2" type="ORF">BP5553_08242</name>
</gene>
<dbReference type="EMBL" id="NPIC01000008">
    <property type="protein sequence ID" value="RDL33874.1"/>
    <property type="molecule type" value="Genomic_DNA"/>
</dbReference>
<dbReference type="RefSeq" id="XP_031867156.1">
    <property type="nucleotide sequence ID" value="XM_032016865.1"/>
</dbReference>
<name>A0A370TG44_9HELO</name>
<comment type="caution">
    <text evidence="2">The sequence shown here is derived from an EMBL/GenBank/DDBJ whole genome shotgun (WGS) entry which is preliminary data.</text>
</comment>
<dbReference type="GeneID" id="43601091"/>
<protein>
    <submittedName>
        <fullName evidence="2">Uncharacterized protein</fullName>
    </submittedName>
</protein>
<keyword evidence="3" id="KW-1185">Reference proteome</keyword>
<dbReference type="Proteomes" id="UP000254866">
    <property type="component" value="Unassembled WGS sequence"/>
</dbReference>
<evidence type="ECO:0000256" key="1">
    <source>
        <dbReference type="SAM" id="MobiDB-lite"/>
    </source>
</evidence>
<sequence>MKESRRQQLALGQGVGHRAIGIENLSGHALQCGNRLFMNWSIPAAVVRFLKSKATEHVSPYAEGTPMSGVEVCTPKTAPSPKQAPSPLTNSNSNNGHSSMMLLGQDSLKLSRVHTFIGKEHMALVNRMSVQEQTVTTDWLHLWLFAFRTARTWGRGPRVWDSSNLNFERFVQGSSQNSVDTPGGPMVGSPYSQSSHQSPRQRVSQGANISNPDSKCRWSIHVCEIEYDIQNSPIASNDEVIDLGDEGGWKPWPRQQIISGFADLLKKNIESNDFSNGEITDLPINTNQIIKAMKRSPGQLLVEAFGFSIMARMVDEAFKKETRFSGEEVDICGRFDADSDCIRQLQASGSPTISQTWKHMFCHTSAQVITHCIGTLFKPHWAPDINTPSGIFLKRCGNETCGLKMQLKPLHTLVVTAVYLAELGIDGENRFAFTPTLLKALRRTILAKKIMRVDDEEAENHEDDEEESEERYYEEEHGYNLPAMCPEHLESSYQRNYFRKNKYLATLCAAVQTELVTYRRIEEGDPWISENFNLLSVLKSLETETELQIGLVSNKMMNVFCRCGIFYRSDDVVCLRVEEASAYYFSNLEDWDRTSFLSSYFDRWDEY</sequence>
<feature type="compositionally biased region" description="Polar residues" evidence="1">
    <location>
        <begin position="190"/>
        <end position="212"/>
    </location>
</feature>
<feature type="region of interest" description="Disordered" evidence="1">
    <location>
        <begin position="74"/>
        <end position="97"/>
    </location>
</feature>
<reference evidence="2 3" key="1">
    <citation type="journal article" date="2018" name="IMA Fungus">
        <title>IMA Genome-F 9: Draft genome sequence of Annulohypoxylon stygium, Aspergillus mulundensis, Berkeleyomyces basicola (syn. Thielaviopsis basicola), Ceratocystis smalleyi, two Cercospora beticola strains, Coleophoma cylindrospora, Fusarium fracticaudum, Phialophora cf. hyalina, and Morchella septimelata.</title>
        <authorList>
            <person name="Wingfield B.D."/>
            <person name="Bills G.F."/>
            <person name="Dong Y."/>
            <person name="Huang W."/>
            <person name="Nel W.J."/>
            <person name="Swalarsk-Parry B.S."/>
            <person name="Vaghefi N."/>
            <person name="Wilken P.M."/>
            <person name="An Z."/>
            <person name="de Beer Z.W."/>
            <person name="De Vos L."/>
            <person name="Chen L."/>
            <person name="Duong T.A."/>
            <person name="Gao Y."/>
            <person name="Hammerbacher A."/>
            <person name="Kikkert J.R."/>
            <person name="Li Y."/>
            <person name="Li H."/>
            <person name="Li K."/>
            <person name="Li Q."/>
            <person name="Liu X."/>
            <person name="Ma X."/>
            <person name="Naidoo K."/>
            <person name="Pethybridge S.J."/>
            <person name="Sun J."/>
            <person name="Steenkamp E.T."/>
            <person name="van der Nest M.A."/>
            <person name="van Wyk S."/>
            <person name="Wingfield M.J."/>
            <person name="Xiong C."/>
            <person name="Yue Q."/>
            <person name="Zhang X."/>
        </authorList>
    </citation>
    <scope>NUCLEOTIDE SEQUENCE [LARGE SCALE GENOMIC DNA]</scope>
    <source>
        <strain evidence="2 3">BP 5553</strain>
    </source>
</reference>
<dbReference type="OrthoDB" id="539213at2759"/>
<organism evidence="2 3">
    <name type="scientific">Venustampulla echinocandica</name>
    <dbReference type="NCBI Taxonomy" id="2656787"/>
    <lineage>
        <taxon>Eukaryota</taxon>
        <taxon>Fungi</taxon>
        <taxon>Dikarya</taxon>
        <taxon>Ascomycota</taxon>
        <taxon>Pezizomycotina</taxon>
        <taxon>Leotiomycetes</taxon>
        <taxon>Helotiales</taxon>
        <taxon>Pleuroascaceae</taxon>
        <taxon>Venustampulla</taxon>
    </lineage>
</organism>
<dbReference type="STRING" id="2656787.A0A370TG44"/>
<feature type="region of interest" description="Disordered" evidence="1">
    <location>
        <begin position="173"/>
        <end position="212"/>
    </location>
</feature>
<accession>A0A370TG44</accession>
<dbReference type="AlphaFoldDB" id="A0A370TG44"/>